<gene>
    <name evidence="1" type="ORF">FB560_3186</name>
</gene>
<evidence type="ECO:0000313" key="2">
    <source>
        <dbReference type="Proteomes" id="UP000317209"/>
    </source>
</evidence>
<dbReference type="EMBL" id="VFOX01000002">
    <property type="protein sequence ID" value="TQL81711.1"/>
    <property type="molecule type" value="Genomic_DNA"/>
</dbReference>
<evidence type="ECO:0008006" key="3">
    <source>
        <dbReference type="Google" id="ProtNLM"/>
    </source>
</evidence>
<dbReference type="Gene3D" id="3.40.50.1820">
    <property type="entry name" value="alpha/beta hydrolase"/>
    <property type="match status" value="1"/>
</dbReference>
<sequence length="437" mass="47181">MIGPVQIALPDGGSADLFLLRFSHDGSLLSKQTAAMAVERARTATDVYVFSHGWNNVFADAKREYTDFIQGYIAQREEFGITVPDDYRPVLIGIIWPSTWFVKQSEEGPAIAATAESEGMAEGSVEALLDEVGDSLPAENRAALIELLDGVELLDEDDARQAAGLVSGLWKDRDETSMAPPDLNQILMAWAALDGNVEPYEDDGIAGVIVEDAPDAEAERFVIAGGGFDPRTILRLASVWKIKSRAGLVGRHGVGPVLAQLLESSARLHLIGHSYGARVLLSAIARTKLRRSVHSLLLLQPAVNRWCFAKKVGETGKKGGYANVPERVERPIMLTFSEHDFPLHEVFHLFVRGDNLGEFNAAAIGDTDTYGALGGYGPSGIAFTAPNALAPGERHELTGEIVAVNGSVLIDGEKAIGGHGDVNKPITWWMLHTLTKR</sequence>
<dbReference type="OrthoDB" id="280053at2"/>
<accession>A0A543BA42</accession>
<comment type="caution">
    <text evidence="1">The sequence shown here is derived from an EMBL/GenBank/DDBJ whole genome shotgun (WGS) entry which is preliminary data.</text>
</comment>
<dbReference type="RefSeq" id="WP_141873477.1">
    <property type="nucleotide sequence ID" value="NZ_VFOX01000002.1"/>
</dbReference>
<dbReference type="AlphaFoldDB" id="A0A543BA42"/>
<proteinExistence type="predicted"/>
<name>A0A543BA42_9MICO</name>
<organism evidence="1 2">
    <name type="scientific">Microbacterium saperdae</name>
    <dbReference type="NCBI Taxonomy" id="69368"/>
    <lineage>
        <taxon>Bacteria</taxon>
        <taxon>Bacillati</taxon>
        <taxon>Actinomycetota</taxon>
        <taxon>Actinomycetes</taxon>
        <taxon>Micrococcales</taxon>
        <taxon>Microbacteriaceae</taxon>
        <taxon>Microbacterium</taxon>
    </lineage>
</organism>
<protein>
    <recommendedName>
        <fullName evidence="3">Alpha/beta hydrolase family protein DUF900</fullName>
    </recommendedName>
</protein>
<reference evidence="1 2" key="1">
    <citation type="submission" date="2019-06" db="EMBL/GenBank/DDBJ databases">
        <title>Sequencing the genomes of 1000 actinobacteria strains.</title>
        <authorList>
            <person name="Klenk H.-P."/>
        </authorList>
    </citation>
    <scope>NUCLEOTIDE SEQUENCE [LARGE SCALE GENOMIC DNA]</scope>
    <source>
        <strain evidence="1 2">DSM 20169</strain>
    </source>
</reference>
<evidence type="ECO:0000313" key="1">
    <source>
        <dbReference type="EMBL" id="TQL81711.1"/>
    </source>
</evidence>
<dbReference type="SUPFAM" id="SSF53474">
    <property type="entry name" value="alpha/beta-Hydrolases"/>
    <property type="match status" value="1"/>
</dbReference>
<keyword evidence="2" id="KW-1185">Reference proteome</keyword>
<dbReference type="Proteomes" id="UP000317209">
    <property type="component" value="Unassembled WGS sequence"/>
</dbReference>
<dbReference type="InterPro" id="IPR029058">
    <property type="entry name" value="AB_hydrolase_fold"/>
</dbReference>